<evidence type="ECO:0000313" key="2">
    <source>
        <dbReference type="Proteomes" id="UP000197024"/>
    </source>
</evidence>
<evidence type="ECO:0000313" key="1">
    <source>
        <dbReference type="EMBL" id="ASD26533.1"/>
    </source>
</evidence>
<accession>A0A1Z3LWF9</accession>
<dbReference type="Gene3D" id="1.10.260.40">
    <property type="entry name" value="lambda repressor-like DNA-binding domains"/>
    <property type="match status" value="1"/>
</dbReference>
<dbReference type="AlphaFoldDB" id="A0A1Z3LWF9"/>
<dbReference type="GO" id="GO:0003677">
    <property type="term" value="F:DNA binding"/>
    <property type="evidence" value="ECO:0007669"/>
    <property type="project" value="InterPro"/>
</dbReference>
<gene>
    <name evidence="1" type="ORF">CD943_06270</name>
</gene>
<organism evidence="1 2">
    <name type="scientific">Brevundimonas diminuta</name>
    <name type="common">Pseudomonas diminuta</name>
    <dbReference type="NCBI Taxonomy" id="293"/>
    <lineage>
        <taxon>Bacteria</taxon>
        <taxon>Pseudomonadati</taxon>
        <taxon>Pseudomonadota</taxon>
        <taxon>Alphaproteobacteria</taxon>
        <taxon>Caulobacterales</taxon>
        <taxon>Caulobacteraceae</taxon>
        <taxon>Brevundimonas</taxon>
    </lineage>
</organism>
<reference evidence="1 2" key="2">
    <citation type="submission" date="2017-06" db="EMBL/GenBank/DDBJ databases">
        <authorList>
            <person name="Kim H.J."/>
            <person name="Triplett B.A."/>
        </authorList>
    </citation>
    <scope>NUCLEOTIDE SEQUENCE [LARGE SCALE GENOMIC DNA]</scope>
    <source>
        <strain evidence="1 2">BZC3</strain>
    </source>
</reference>
<proteinExistence type="predicted"/>
<protein>
    <submittedName>
        <fullName evidence="1">Guanylate cyclase</fullName>
    </submittedName>
</protein>
<dbReference type="InterPro" id="IPR010982">
    <property type="entry name" value="Lambda_DNA-bd_dom_sf"/>
</dbReference>
<dbReference type="EMBL" id="CP021995">
    <property type="protein sequence ID" value="ASD26533.1"/>
    <property type="molecule type" value="Genomic_DNA"/>
</dbReference>
<sequence length="101" mass="10760">MKTPRARSPNHPTGAQLRGARGLLNLSVLDLSERTGLAVNTIKRAEATNDFAPINRANANLLVTVLQNLGVVFLPAEDTIGAGVRLEASDTPAFARRRSGE</sequence>
<reference evidence="1 2" key="1">
    <citation type="submission" date="2017-06" db="EMBL/GenBank/DDBJ databases">
        <title>Biodegradation of gentamicin by bacterial consortia AMQD4 in synthetic medium and raw gentamicin sewage.</title>
        <authorList>
            <person name="Chang H."/>
            <person name="Feng Y."/>
            <person name="Li Z."/>
            <person name="Xue J."/>
            <person name="Cheng D."/>
        </authorList>
    </citation>
    <scope>NUCLEOTIDE SEQUENCE [LARGE SCALE GENOMIC DNA]</scope>
    <source>
        <strain evidence="1 2">BZC3</strain>
    </source>
</reference>
<dbReference type="Proteomes" id="UP000197024">
    <property type="component" value="Chromosome"/>
</dbReference>
<name>A0A1Z3LWF9_BREDI</name>